<evidence type="ECO:0000313" key="2">
    <source>
        <dbReference type="EMBL" id="PRO68892.1"/>
    </source>
</evidence>
<accession>A0ABX5CPW3</accession>
<proteinExistence type="predicted"/>
<dbReference type="Proteomes" id="UP000239539">
    <property type="component" value="Unassembled WGS sequence"/>
</dbReference>
<protein>
    <recommendedName>
        <fullName evidence="1">Bacteriophage T5 Orf172 DNA-binding domain-containing protein</fullName>
    </recommendedName>
</protein>
<dbReference type="EMBL" id="PVNO01000025">
    <property type="protein sequence ID" value="PRO68892.1"/>
    <property type="molecule type" value="Genomic_DNA"/>
</dbReference>
<dbReference type="InterPro" id="IPR018306">
    <property type="entry name" value="Phage_T5_Orf172_DNA-bd"/>
</dbReference>
<feature type="domain" description="Bacteriophage T5 Orf172 DNA-binding" evidence="1">
    <location>
        <begin position="12"/>
        <end position="94"/>
    </location>
</feature>
<reference evidence="3" key="1">
    <citation type="journal article" date="2020" name="Int. J. Syst. Evol. Microbiol.">
        <title>Alteromonas alba sp. nov., a marine bacterium isolated from the seawater of the West Pacific Ocean.</title>
        <authorList>
            <person name="Sun C."/>
            <person name="Wu Y.-H."/>
            <person name="Xamxidin M."/>
            <person name="Cheng H."/>
            <person name="Xu X.-W."/>
        </authorList>
    </citation>
    <scope>NUCLEOTIDE SEQUENCE [LARGE SCALE GENOMIC DNA]</scope>
    <source>
        <strain evidence="3">9a2</strain>
    </source>
</reference>
<organism evidence="2 3">
    <name type="scientific">Alteromonas gracilis</name>
    <dbReference type="NCBI Taxonomy" id="1479524"/>
    <lineage>
        <taxon>Bacteria</taxon>
        <taxon>Pseudomonadati</taxon>
        <taxon>Pseudomonadota</taxon>
        <taxon>Gammaproteobacteria</taxon>
        <taxon>Alteromonadales</taxon>
        <taxon>Alteromonadaceae</taxon>
        <taxon>Alteromonas/Salinimonas group</taxon>
        <taxon>Alteromonas</taxon>
    </lineage>
</organism>
<keyword evidence="3" id="KW-1185">Reference proteome</keyword>
<dbReference type="Pfam" id="PF10544">
    <property type="entry name" value="T5orf172"/>
    <property type="match status" value="1"/>
</dbReference>
<gene>
    <name evidence="2" type="ORF">C6Y39_10035</name>
</gene>
<name>A0ABX5CPW3_9ALTE</name>
<evidence type="ECO:0000313" key="3">
    <source>
        <dbReference type="Proteomes" id="UP000239539"/>
    </source>
</evidence>
<evidence type="ECO:0000259" key="1">
    <source>
        <dbReference type="Pfam" id="PF10544"/>
    </source>
</evidence>
<sequence>MNSCVYFLIFQDVGLIKVGYSSSVVRRYRTLMSAYGKASEHSLILRCEEELAKKIERSVLEQFESERVSPSRVEKMVKGSLVNKGATECFDLKLRRQLEDYVLRERLSNPHSEISNLGALFVEEGSVDIDTVFELKDSIKNALKHISKYRKVSTHTKPYW</sequence>
<dbReference type="RefSeq" id="WP_105931116.1">
    <property type="nucleotide sequence ID" value="NZ_PVNO01000025.1"/>
</dbReference>
<comment type="caution">
    <text evidence="2">The sequence shown here is derived from an EMBL/GenBank/DDBJ whole genome shotgun (WGS) entry which is preliminary data.</text>
</comment>